<accession>A0A934WZ70</accession>
<dbReference type="RefSeq" id="WP_201431232.1">
    <property type="nucleotide sequence ID" value="NZ_JAEQBW010000004.1"/>
</dbReference>
<dbReference type="Gene3D" id="2.40.160.60">
    <property type="entry name" value="Outer membrane protein transport protein (OMPP1/FadL/TodX)"/>
    <property type="match status" value="1"/>
</dbReference>
<feature type="chain" id="PRO_5037113351" description="Long-chain fatty acid transport protein" evidence="1">
    <location>
        <begin position="24"/>
        <end position="433"/>
    </location>
</feature>
<evidence type="ECO:0000256" key="1">
    <source>
        <dbReference type="SAM" id="SignalP"/>
    </source>
</evidence>
<evidence type="ECO:0008006" key="4">
    <source>
        <dbReference type="Google" id="ProtNLM"/>
    </source>
</evidence>
<dbReference type="Proteomes" id="UP000611723">
    <property type="component" value="Unassembled WGS sequence"/>
</dbReference>
<evidence type="ECO:0000313" key="3">
    <source>
        <dbReference type="Proteomes" id="UP000611723"/>
    </source>
</evidence>
<gene>
    <name evidence="2" type="ORF">JKA74_10930</name>
</gene>
<dbReference type="AlphaFoldDB" id="A0A934WZ70"/>
<evidence type="ECO:0000313" key="2">
    <source>
        <dbReference type="EMBL" id="MBK6265552.1"/>
    </source>
</evidence>
<protein>
    <recommendedName>
        <fullName evidence="4">Long-chain fatty acid transport protein</fullName>
    </recommendedName>
</protein>
<proteinExistence type="predicted"/>
<dbReference type="EMBL" id="JAEQBW010000004">
    <property type="protein sequence ID" value="MBK6265552.1"/>
    <property type="molecule type" value="Genomic_DNA"/>
</dbReference>
<name>A0A934WZ70_9BACT</name>
<dbReference type="SUPFAM" id="SSF56935">
    <property type="entry name" value="Porins"/>
    <property type="match status" value="1"/>
</dbReference>
<feature type="signal peptide" evidence="1">
    <location>
        <begin position="1"/>
        <end position="23"/>
    </location>
</feature>
<comment type="caution">
    <text evidence="2">The sequence shown here is derived from an EMBL/GenBank/DDBJ whole genome shotgun (WGS) entry which is preliminary data.</text>
</comment>
<sequence length="433" mass="48257">MHQFKTGFLAFILSITFVSQLFSQGTVSPYSAYGIGLQPEKSYASNNGMGNAGLAYSSPWFIPVLNPALLGNQTFTSFEAGLGITQTAVRDEINRYNQVNGGLRYISLALPIVAGKYGISISLNPYSDKNYNLVQAQDDTQNLRAGTKRYEGSGTISQLTLANGWNITKNISIGAEANYNFGKITDRTIYQNIIHGEDSIRIPYVVSGETVHNYSDFSFLLGTRLQHKIGKNNLGLGITYDLPANLNTTRNTFLQFLSTTGTPLDPQTGLTDSTNFSTFNQEGNTAIPGKLSVGLSFWRQNKWAVSTDFTYQDWEQYELFGEKDLNLSRKTEVKIGAEYTPDVQAGDNYFKRMTYRAGLHVDNGPIVINNTSINSFGITFGTTLPISKVSNVNLAFEVGQRGTLINNLVREDYFSFNLSFTYNDRWFLRRQFD</sequence>
<organism evidence="2 3">
    <name type="scientific">Marivirga aurantiaca</name>
    <dbReference type="NCBI Taxonomy" id="2802615"/>
    <lineage>
        <taxon>Bacteria</taxon>
        <taxon>Pseudomonadati</taxon>
        <taxon>Bacteroidota</taxon>
        <taxon>Cytophagia</taxon>
        <taxon>Cytophagales</taxon>
        <taxon>Marivirgaceae</taxon>
        <taxon>Marivirga</taxon>
    </lineage>
</organism>
<keyword evidence="3" id="KW-1185">Reference proteome</keyword>
<keyword evidence="1" id="KW-0732">Signal</keyword>
<reference evidence="2" key="1">
    <citation type="submission" date="2021-01" db="EMBL/GenBank/DDBJ databases">
        <title>Marivirga aurantiaca sp. nov., isolated from intertidal surface sediments.</title>
        <authorList>
            <person name="Zhang M."/>
        </authorList>
    </citation>
    <scope>NUCLEOTIDE SEQUENCE</scope>
    <source>
        <strain evidence="2">S37H4</strain>
    </source>
</reference>